<dbReference type="Proteomes" id="UP000008022">
    <property type="component" value="Unassembled WGS sequence"/>
</dbReference>
<sequence length="68" mass="7142">MGHQELSASGSEGYELTTARSTSLVALNMAGAHHHFPHPREKDELGSNFFMSLSSSSSLLAPPPSSSA</sequence>
<keyword evidence="2" id="KW-1185">Reference proteome</keyword>
<organism evidence="1 2">
    <name type="scientific">Oryza rufipogon</name>
    <name type="common">Brownbeard rice</name>
    <name type="synonym">Asian wild rice</name>
    <dbReference type="NCBI Taxonomy" id="4529"/>
    <lineage>
        <taxon>Eukaryota</taxon>
        <taxon>Viridiplantae</taxon>
        <taxon>Streptophyta</taxon>
        <taxon>Embryophyta</taxon>
        <taxon>Tracheophyta</taxon>
        <taxon>Spermatophyta</taxon>
        <taxon>Magnoliopsida</taxon>
        <taxon>Liliopsida</taxon>
        <taxon>Poales</taxon>
        <taxon>Poaceae</taxon>
        <taxon>BOP clade</taxon>
        <taxon>Oryzoideae</taxon>
        <taxon>Oryzeae</taxon>
        <taxon>Oryzinae</taxon>
        <taxon>Oryza</taxon>
    </lineage>
</organism>
<name>A0A0E0QM06_ORYRU</name>
<dbReference type="HOGENOM" id="CLU_2816611_0_0_1"/>
<reference evidence="2" key="1">
    <citation type="submission" date="2013-06" db="EMBL/GenBank/DDBJ databases">
        <authorList>
            <person name="Zhao Q."/>
        </authorList>
    </citation>
    <scope>NUCLEOTIDE SEQUENCE</scope>
    <source>
        <strain evidence="2">cv. W1943</strain>
    </source>
</reference>
<dbReference type="EnsemblPlants" id="ORUFI08G25070.1">
    <property type="protein sequence ID" value="ORUFI08G25070.1"/>
    <property type="gene ID" value="ORUFI08G25070"/>
</dbReference>
<accession>A0A0E0QM06</accession>
<evidence type="ECO:0000313" key="2">
    <source>
        <dbReference type="Proteomes" id="UP000008022"/>
    </source>
</evidence>
<reference evidence="1" key="2">
    <citation type="submission" date="2015-06" db="UniProtKB">
        <authorList>
            <consortium name="EnsemblPlants"/>
        </authorList>
    </citation>
    <scope>IDENTIFICATION</scope>
</reference>
<dbReference type="Gramene" id="ORUFI08G25070.1">
    <property type="protein sequence ID" value="ORUFI08G25070.1"/>
    <property type="gene ID" value="ORUFI08G25070"/>
</dbReference>
<dbReference type="AlphaFoldDB" id="A0A0E0QM06"/>
<proteinExistence type="predicted"/>
<evidence type="ECO:0000313" key="1">
    <source>
        <dbReference type="EnsemblPlants" id="ORUFI08G25070.1"/>
    </source>
</evidence>
<protein>
    <submittedName>
        <fullName evidence="1">Uncharacterized protein</fullName>
    </submittedName>
</protein>